<feature type="transmembrane region" description="Helical" evidence="7">
    <location>
        <begin position="113"/>
        <end position="136"/>
    </location>
</feature>
<name>A0ABV1P3B8_9ACTN</name>
<feature type="region of interest" description="Disordered" evidence="6">
    <location>
        <begin position="1"/>
        <end position="31"/>
    </location>
</feature>
<gene>
    <name evidence="8" type="ORF">V6R90_18445</name>
</gene>
<dbReference type="PANTHER" id="PTHR30482:SF10">
    <property type="entry name" value="HIGH-AFFINITY BRANCHED-CHAIN AMINO ACID TRANSPORT PROTEIN BRAE"/>
    <property type="match status" value="1"/>
</dbReference>
<evidence type="ECO:0000256" key="4">
    <source>
        <dbReference type="ARBA" id="ARBA00022989"/>
    </source>
</evidence>
<evidence type="ECO:0000313" key="9">
    <source>
        <dbReference type="Proteomes" id="UP001482520"/>
    </source>
</evidence>
<evidence type="ECO:0000256" key="6">
    <source>
        <dbReference type="SAM" id="MobiDB-lite"/>
    </source>
</evidence>
<dbReference type="EMBL" id="JBEGDP010000033">
    <property type="protein sequence ID" value="MEQ7849261.1"/>
    <property type="molecule type" value="Genomic_DNA"/>
</dbReference>
<feature type="transmembrane region" description="Helical" evidence="7">
    <location>
        <begin position="243"/>
        <end position="261"/>
    </location>
</feature>
<evidence type="ECO:0000256" key="3">
    <source>
        <dbReference type="ARBA" id="ARBA00022692"/>
    </source>
</evidence>
<evidence type="ECO:0000313" key="8">
    <source>
        <dbReference type="EMBL" id="MEQ7849261.1"/>
    </source>
</evidence>
<feature type="transmembrane region" description="Helical" evidence="7">
    <location>
        <begin position="39"/>
        <end position="56"/>
    </location>
</feature>
<reference evidence="8 9" key="1">
    <citation type="submission" date="2024-02" db="EMBL/GenBank/DDBJ databases">
        <title>Full genome sequence of Nocardioides kribbensis.</title>
        <authorList>
            <person name="Poletto B.L."/>
            <person name="Silva G."/>
            <person name="Galante D."/>
            <person name="Campos K.R."/>
            <person name="Santos M.B.N."/>
            <person name="Sacchi C.T."/>
        </authorList>
    </citation>
    <scope>NUCLEOTIDE SEQUENCE [LARGE SCALE GENOMIC DNA]</scope>
    <source>
        <strain evidence="8 9">O4R</strain>
    </source>
</reference>
<keyword evidence="4 7" id="KW-1133">Transmembrane helix</keyword>
<feature type="transmembrane region" description="Helical" evidence="7">
    <location>
        <begin position="323"/>
        <end position="346"/>
    </location>
</feature>
<feature type="transmembrane region" description="Helical" evidence="7">
    <location>
        <begin position="281"/>
        <end position="303"/>
    </location>
</feature>
<evidence type="ECO:0000256" key="5">
    <source>
        <dbReference type="ARBA" id="ARBA00023136"/>
    </source>
</evidence>
<comment type="subcellular location">
    <subcellularLocation>
        <location evidence="1">Cell membrane</location>
        <topology evidence="1">Multi-pass membrane protein</topology>
    </subcellularLocation>
</comment>
<dbReference type="InterPro" id="IPR001851">
    <property type="entry name" value="ABC_transp_permease"/>
</dbReference>
<keyword evidence="2" id="KW-1003">Cell membrane</keyword>
<feature type="transmembrane region" description="Helical" evidence="7">
    <location>
        <begin position="62"/>
        <end position="80"/>
    </location>
</feature>
<dbReference type="RefSeq" id="WP_349805551.1">
    <property type="nucleotide sequence ID" value="NZ_JBEGDP010000033.1"/>
</dbReference>
<evidence type="ECO:0000256" key="7">
    <source>
        <dbReference type="SAM" id="Phobius"/>
    </source>
</evidence>
<dbReference type="InterPro" id="IPR043428">
    <property type="entry name" value="LivM-like"/>
</dbReference>
<keyword evidence="5 7" id="KW-0472">Membrane</keyword>
<accession>A0ABV1P3B8</accession>
<comment type="caution">
    <text evidence="8">The sequence shown here is derived from an EMBL/GenBank/DDBJ whole genome shotgun (WGS) entry which is preliminary data.</text>
</comment>
<dbReference type="Pfam" id="PF02653">
    <property type="entry name" value="BPD_transp_2"/>
    <property type="match status" value="1"/>
</dbReference>
<protein>
    <submittedName>
        <fullName evidence="8">Branched-chain amino acid ABC transporter permease</fullName>
    </submittedName>
</protein>
<keyword evidence="9" id="KW-1185">Reference proteome</keyword>
<sequence length="360" mass="38438">MSATSTAGRPGTPAPGATRRPSVGLDDPRLKDRSTSRTYAALALIVALLAVLPLLLDEQTEAVAIRTLIFAILAVGWNLMSGYGGMFSFGHAAFFGIGAYTDAYLLVEHGVSPWISMLVGAAISAAAGTLIAFLCLRYRLAGAYFALATFAFAQVFLLAVQNLDFLRRTEGFNVPLLLEDSWSMMQFEQGSPIYFWIPLAVLALGLFGTVAFVNSRAGQYVQAVRDDEVAAASLGIRVMRYRLVTVALSCAFTSLAGAFYTQYYFFVGPEQAFGSGVSVNAIVPAVIGGIGTVFGPLVGALVVGPLSEWIAQILRDPPESLAFLQGVTGLDVAIYAALLVLIVLFMPKGIYGTLRDRFRS</sequence>
<evidence type="ECO:0000256" key="1">
    <source>
        <dbReference type="ARBA" id="ARBA00004651"/>
    </source>
</evidence>
<dbReference type="PANTHER" id="PTHR30482">
    <property type="entry name" value="HIGH-AFFINITY BRANCHED-CHAIN AMINO ACID TRANSPORT SYSTEM PERMEASE"/>
    <property type="match status" value="1"/>
</dbReference>
<dbReference type="CDD" id="cd06581">
    <property type="entry name" value="TM_PBP1_LivM_like"/>
    <property type="match status" value="1"/>
</dbReference>
<evidence type="ECO:0000256" key="2">
    <source>
        <dbReference type="ARBA" id="ARBA00022475"/>
    </source>
</evidence>
<feature type="transmembrane region" description="Helical" evidence="7">
    <location>
        <begin position="193"/>
        <end position="213"/>
    </location>
</feature>
<dbReference type="Proteomes" id="UP001482520">
    <property type="component" value="Unassembled WGS sequence"/>
</dbReference>
<keyword evidence="3 7" id="KW-0812">Transmembrane</keyword>
<organism evidence="8 9">
    <name type="scientific">Nocardioides kribbensis</name>
    <dbReference type="NCBI Taxonomy" id="305517"/>
    <lineage>
        <taxon>Bacteria</taxon>
        <taxon>Bacillati</taxon>
        <taxon>Actinomycetota</taxon>
        <taxon>Actinomycetes</taxon>
        <taxon>Propionibacteriales</taxon>
        <taxon>Nocardioidaceae</taxon>
        <taxon>Nocardioides</taxon>
    </lineage>
</organism>
<proteinExistence type="predicted"/>
<feature type="transmembrane region" description="Helical" evidence="7">
    <location>
        <begin position="143"/>
        <end position="163"/>
    </location>
</feature>